<dbReference type="OrthoDB" id="3501153at2759"/>
<proteinExistence type="predicted"/>
<feature type="region of interest" description="Disordered" evidence="1">
    <location>
        <begin position="1"/>
        <end position="23"/>
    </location>
</feature>
<keyword evidence="2" id="KW-0812">Transmembrane</keyword>
<reference evidence="3 4" key="1">
    <citation type="submission" date="2016-05" db="EMBL/GenBank/DDBJ databases">
        <title>A degradative enzymes factory behind the ericoid mycorrhizal symbiosis.</title>
        <authorList>
            <consortium name="DOE Joint Genome Institute"/>
            <person name="Martino E."/>
            <person name="Morin E."/>
            <person name="Grelet G."/>
            <person name="Kuo A."/>
            <person name="Kohler A."/>
            <person name="Daghino S."/>
            <person name="Barry K."/>
            <person name="Choi C."/>
            <person name="Cichocki N."/>
            <person name="Clum A."/>
            <person name="Copeland A."/>
            <person name="Hainaut M."/>
            <person name="Haridas S."/>
            <person name="Labutti K."/>
            <person name="Lindquist E."/>
            <person name="Lipzen A."/>
            <person name="Khouja H.-R."/>
            <person name="Murat C."/>
            <person name="Ohm R."/>
            <person name="Olson A."/>
            <person name="Spatafora J."/>
            <person name="Veneault-Fourrey C."/>
            <person name="Henrissat B."/>
            <person name="Grigoriev I."/>
            <person name="Martin F."/>
            <person name="Perotto S."/>
        </authorList>
    </citation>
    <scope>NUCLEOTIDE SEQUENCE [LARGE SCALE GENOMIC DNA]</scope>
    <source>
        <strain evidence="3 4">UAMH 7357</strain>
    </source>
</reference>
<evidence type="ECO:0000256" key="1">
    <source>
        <dbReference type="SAM" id="MobiDB-lite"/>
    </source>
</evidence>
<evidence type="ECO:0000256" key="2">
    <source>
        <dbReference type="SAM" id="Phobius"/>
    </source>
</evidence>
<dbReference type="PANTHER" id="PTHR35896:SF3">
    <property type="entry name" value="MAJOR FACILITATOR SUPERFAMILY TRANSPORTER"/>
    <property type="match status" value="1"/>
</dbReference>
<dbReference type="EMBL" id="KZ613520">
    <property type="protein sequence ID" value="PMD14672.1"/>
    <property type="molecule type" value="Genomic_DNA"/>
</dbReference>
<dbReference type="STRING" id="1745343.A0A2J6PKV7"/>
<dbReference type="Proteomes" id="UP000235672">
    <property type="component" value="Unassembled WGS sequence"/>
</dbReference>
<feature type="transmembrane region" description="Helical" evidence="2">
    <location>
        <begin position="48"/>
        <end position="70"/>
    </location>
</feature>
<dbReference type="PANTHER" id="PTHR35896">
    <property type="entry name" value="IG-LIKE DOMAIN-CONTAINING PROTEIN"/>
    <property type="match status" value="1"/>
</dbReference>
<organism evidence="3 4">
    <name type="scientific">Hyaloscypha hepaticicola</name>
    <dbReference type="NCBI Taxonomy" id="2082293"/>
    <lineage>
        <taxon>Eukaryota</taxon>
        <taxon>Fungi</taxon>
        <taxon>Dikarya</taxon>
        <taxon>Ascomycota</taxon>
        <taxon>Pezizomycotina</taxon>
        <taxon>Leotiomycetes</taxon>
        <taxon>Helotiales</taxon>
        <taxon>Hyaloscyphaceae</taxon>
        <taxon>Hyaloscypha</taxon>
    </lineage>
</organism>
<sequence>MGRNNFSHEKLSSESAQSLLGDDERDFPDMRRVTLSRGFSIISKSPKIVVAIAIPFLTLVLLVVFGGILLSRTWKPTLGQISISTRIPPDFCGNTPAEAQAAGCMFEANNFAWMHPDCYDAEMEENWRHGPWSSDLEFWRDHDDNWNGVGSVPNEEAFTGLIDTVWVNTLQHRRHCLHIWKKYVLFAETRRPMDSWTVEGVHHVDHCVNIIRDFNDSWSDQRVSSKLTLKYPSCEYGPVAINISPNPWTSEQKQMHRPRPK</sequence>
<protein>
    <submittedName>
        <fullName evidence="3">Uncharacterized protein</fullName>
    </submittedName>
</protein>
<dbReference type="InterPro" id="IPR053008">
    <property type="entry name" value="Phomopsin_biosynth_assoc"/>
</dbReference>
<keyword evidence="2" id="KW-1133">Transmembrane helix</keyword>
<evidence type="ECO:0000313" key="3">
    <source>
        <dbReference type="EMBL" id="PMD14672.1"/>
    </source>
</evidence>
<feature type="compositionally biased region" description="Basic and acidic residues" evidence="1">
    <location>
        <begin position="1"/>
        <end position="12"/>
    </location>
</feature>
<keyword evidence="4" id="KW-1185">Reference proteome</keyword>
<gene>
    <name evidence="3" type="ORF">NA56DRAFT_650782</name>
</gene>
<keyword evidence="2" id="KW-0472">Membrane</keyword>
<dbReference type="AlphaFoldDB" id="A0A2J6PKV7"/>
<name>A0A2J6PKV7_9HELO</name>
<evidence type="ECO:0000313" key="4">
    <source>
        <dbReference type="Proteomes" id="UP000235672"/>
    </source>
</evidence>
<accession>A0A2J6PKV7</accession>